<protein>
    <submittedName>
        <fullName evidence="2">Ferredoxin</fullName>
    </submittedName>
</protein>
<proteinExistence type="predicted"/>
<feature type="domain" description="2Fe-2S ferredoxin-type" evidence="1">
    <location>
        <begin position="4"/>
        <end position="76"/>
    </location>
</feature>
<dbReference type="Proteomes" id="UP000009230">
    <property type="component" value="Chromosome"/>
</dbReference>
<dbReference type="Gene3D" id="3.10.20.30">
    <property type="match status" value="1"/>
</dbReference>
<dbReference type="EMBL" id="CP002771">
    <property type="protein sequence ID" value="AEF54665.1"/>
    <property type="molecule type" value="Genomic_DNA"/>
</dbReference>
<evidence type="ECO:0000259" key="1">
    <source>
        <dbReference type="PROSITE" id="PS51085"/>
    </source>
</evidence>
<sequence length="276" mass="30562">MSSQGLTISLNGKKVRAAFGENLLSALLANQCDVHYGCRAGACGACRLYDQNNGESLLACQTQLVSPMSLTTQPVSSNIPFALISKKWLDEASIELTLMGPSDESFGDRLRLAFDQDGLTEEFMALNAAGQALTLVLSKPHLSTTDWQQALNLTPADRVFLQLQQGVRKGRLLYELGVDHGSWLVILAAENAAYEGHWREVLANVDCHLLACCTLSDESEGLAEQTDLKEAFAHVLSKTNSTDLNILYHGQKRSLQQWDTYLRPLRIRTRQLHFVR</sequence>
<organism evidence="2 3">
    <name type="scientific">Marinomonas posidonica (strain CECT 7376 / NCIMB 14433 / IVIA-Po-181)</name>
    <dbReference type="NCBI Taxonomy" id="491952"/>
    <lineage>
        <taxon>Bacteria</taxon>
        <taxon>Pseudomonadati</taxon>
        <taxon>Pseudomonadota</taxon>
        <taxon>Gammaproteobacteria</taxon>
        <taxon>Oceanospirillales</taxon>
        <taxon>Oceanospirillaceae</taxon>
        <taxon>Marinomonas</taxon>
    </lineage>
</organism>
<dbReference type="SUPFAM" id="SSF54292">
    <property type="entry name" value="2Fe-2S ferredoxin-like"/>
    <property type="match status" value="1"/>
</dbReference>
<evidence type="ECO:0000313" key="2">
    <source>
        <dbReference type="EMBL" id="AEF54665.1"/>
    </source>
</evidence>
<dbReference type="KEGG" id="mpc:Mar181_1626"/>
<keyword evidence="3" id="KW-1185">Reference proteome</keyword>
<dbReference type="eggNOG" id="COG0633">
    <property type="taxonomic scope" value="Bacteria"/>
</dbReference>
<dbReference type="InterPro" id="IPR001041">
    <property type="entry name" value="2Fe-2S_ferredoxin-type"/>
</dbReference>
<dbReference type="PROSITE" id="PS00197">
    <property type="entry name" value="2FE2S_FER_1"/>
    <property type="match status" value="1"/>
</dbReference>
<dbReference type="GO" id="GO:0051537">
    <property type="term" value="F:2 iron, 2 sulfur cluster binding"/>
    <property type="evidence" value="ECO:0007669"/>
    <property type="project" value="InterPro"/>
</dbReference>
<dbReference type="CDD" id="cd00207">
    <property type="entry name" value="fer2"/>
    <property type="match status" value="1"/>
</dbReference>
<dbReference type="PROSITE" id="PS51085">
    <property type="entry name" value="2FE2S_FER_2"/>
    <property type="match status" value="1"/>
</dbReference>
<dbReference type="OrthoDB" id="9806195at2"/>
<dbReference type="AlphaFoldDB" id="F6CZC8"/>
<evidence type="ECO:0000313" key="3">
    <source>
        <dbReference type="Proteomes" id="UP000009230"/>
    </source>
</evidence>
<dbReference type="RefSeq" id="WP_013796140.1">
    <property type="nucleotide sequence ID" value="NC_015559.1"/>
</dbReference>
<dbReference type="STRING" id="491952.Mar181_1626"/>
<name>F6CZC8_MARPP</name>
<dbReference type="InterPro" id="IPR012675">
    <property type="entry name" value="Beta-grasp_dom_sf"/>
</dbReference>
<dbReference type="HOGENOM" id="CLU_979365_0_0_6"/>
<dbReference type="Pfam" id="PF00111">
    <property type="entry name" value="Fer2"/>
    <property type="match status" value="1"/>
</dbReference>
<accession>F6CZC8</accession>
<gene>
    <name evidence="2" type="ordered locus">Mar181_1626</name>
</gene>
<reference evidence="2 3" key="1">
    <citation type="journal article" date="2012" name="Stand. Genomic Sci.">
        <title>Complete genome sequence of Marinomonas posidonica type strain (IVIA-Po-181(T)).</title>
        <authorList>
            <person name="Lucas-Elio P."/>
            <person name="Goodwin L."/>
            <person name="Woyke T."/>
            <person name="Pitluck S."/>
            <person name="Nolan M."/>
            <person name="Kyrpides N.C."/>
            <person name="Detter J.C."/>
            <person name="Copeland A."/>
            <person name="Lu M."/>
            <person name="Bruce D."/>
            <person name="Detter C."/>
            <person name="Tapia R."/>
            <person name="Han S."/>
            <person name="Land M.L."/>
            <person name="Ivanova N."/>
            <person name="Mikhailova N."/>
            <person name="Johnston A.W."/>
            <person name="Sanchez-Amat A."/>
        </authorList>
    </citation>
    <scope>NUCLEOTIDE SEQUENCE [LARGE SCALE GENOMIC DNA]</scope>
    <source>
        <strain evidence="3">CECT 7376 / NCIMB 14433 / IVIA-Po-181</strain>
    </source>
</reference>
<dbReference type="InterPro" id="IPR006058">
    <property type="entry name" value="2Fe2S_fd_BS"/>
</dbReference>
<dbReference type="InterPro" id="IPR036010">
    <property type="entry name" value="2Fe-2S_ferredoxin-like_sf"/>
</dbReference>